<dbReference type="RefSeq" id="WP_376892196.1">
    <property type="nucleotide sequence ID" value="NZ_JBHULS010000002.1"/>
</dbReference>
<dbReference type="PANTHER" id="PTHR34310">
    <property type="entry name" value="DUF427 DOMAIN PROTEIN (AFU_ORTHOLOGUE AFUA_3G02220)"/>
    <property type="match status" value="1"/>
</dbReference>
<evidence type="ECO:0000259" key="1">
    <source>
        <dbReference type="Pfam" id="PF04248"/>
    </source>
</evidence>
<dbReference type="PANTHER" id="PTHR34310:SF5">
    <property type="entry name" value="DUF427 DOMAIN PROTEIN (AFU_ORTHOLOGUE AFUA_3G02220)"/>
    <property type="match status" value="1"/>
</dbReference>
<dbReference type="Proteomes" id="UP001597472">
    <property type="component" value="Unassembled WGS sequence"/>
</dbReference>
<dbReference type="InterPro" id="IPR007361">
    <property type="entry name" value="DUF427"/>
</dbReference>
<dbReference type="InterPro" id="IPR038694">
    <property type="entry name" value="DUF427_sf"/>
</dbReference>
<gene>
    <name evidence="2" type="ORF">ACFSQP_04690</name>
</gene>
<comment type="caution">
    <text evidence="2">The sequence shown here is derived from an EMBL/GenBank/DDBJ whole genome shotgun (WGS) entry which is preliminary data.</text>
</comment>
<dbReference type="Gene3D" id="2.170.150.40">
    <property type="entry name" value="Domain of unknown function (DUF427)"/>
    <property type="match status" value="1"/>
</dbReference>
<dbReference type="EMBL" id="JBHULS010000002">
    <property type="protein sequence ID" value="MFD2551106.1"/>
    <property type="molecule type" value="Genomic_DNA"/>
</dbReference>
<accession>A0ABW5KTR7</accession>
<sequence>MKAIWNNQIIAESNDTVVIENNHYFPHESINKSFFKPSNTRTTCPWKGEASYYTIAVNGEENPDAAWFYPEVSNLAKGIKNRVAFWKGVQVVSS</sequence>
<organism evidence="2 3">
    <name type="scientific">Bizionia sediminis</name>
    <dbReference type="NCBI Taxonomy" id="1737064"/>
    <lineage>
        <taxon>Bacteria</taxon>
        <taxon>Pseudomonadati</taxon>
        <taxon>Bacteroidota</taxon>
        <taxon>Flavobacteriia</taxon>
        <taxon>Flavobacteriales</taxon>
        <taxon>Flavobacteriaceae</taxon>
        <taxon>Bizionia</taxon>
    </lineage>
</organism>
<evidence type="ECO:0000313" key="2">
    <source>
        <dbReference type="EMBL" id="MFD2551106.1"/>
    </source>
</evidence>
<feature type="domain" description="DUF427" evidence="1">
    <location>
        <begin position="1"/>
        <end position="87"/>
    </location>
</feature>
<protein>
    <submittedName>
        <fullName evidence="2">DUF427 domain-containing protein</fullName>
    </submittedName>
</protein>
<reference evidence="3" key="1">
    <citation type="journal article" date="2019" name="Int. J. Syst. Evol. Microbiol.">
        <title>The Global Catalogue of Microorganisms (GCM) 10K type strain sequencing project: providing services to taxonomists for standard genome sequencing and annotation.</title>
        <authorList>
            <consortium name="The Broad Institute Genomics Platform"/>
            <consortium name="The Broad Institute Genome Sequencing Center for Infectious Disease"/>
            <person name="Wu L."/>
            <person name="Ma J."/>
        </authorList>
    </citation>
    <scope>NUCLEOTIDE SEQUENCE [LARGE SCALE GENOMIC DNA]</scope>
    <source>
        <strain evidence="3">KCTC 42587</strain>
    </source>
</reference>
<name>A0ABW5KTR7_9FLAO</name>
<dbReference type="Pfam" id="PF04248">
    <property type="entry name" value="NTP_transf_9"/>
    <property type="match status" value="1"/>
</dbReference>
<keyword evidence="3" id="KW-1185">Reference proteome</keyword>
<proteinExistence type="predicted"/>
<evidence type="ECO:0000313" key="3">
    <source>
        <dbReference type="Proteomes" id="UP001597472"/>
    </source>
</evidence>